<dbReference type="Gene3D" id="2.120.10.30">
    <property type="entry name" value="TolB, C-terminal domain"/>
    <property type="match status" value="1"/>
</dbReference>
<gene>
    <name evidence="3" type="ORF">CB5_LOCUS16438</name>
</gene>
<dbReference type="PANTHER" id="PTHR42776:SF28">
    <property type="entry name" value="GLUTAMYL ENDOPEPTIDASE, CHLOROPLASTIC-RELATED"/>
    <property type="match status" value="1"/>
</dbReference>
<evidence type="ECO:0008006" key="4">
    <source>
        <dbReference type="Google" id="ProtNLM"/>
    </source>
</evidence>
<feature type="region of interest" description="Disordered" evidence="2">
    <location>
        <begin position="72"/>
        <end position="95"/>
    </location>
</feature>
<evidence type="ECO:0000256" key="2">
    <source>
        <dbReference type="SAM" id="MobiDB-lite"/>
    </source>
</evidence>
<dbReference type="InterPro" id="IPR011042">
    <property type="entry name" value="6-blade_b-propeller_TolB-like"/>
</dbReference>
<evidence type="ECO:0000313" key="3">
    <source>
        <dbReference type="EMBL" id="CAD1833227.1"/>
    </source>
</evidence>
<accession>A0A6V7PQX8</accession>
<dbReference type="GO" id="GO:0004252">
    <property type="term" value="F:serine-type endopeptidase activity"/>
    <property type="evidence" value="ECO:0007669"/>
    <property type="project" value="TreeGrafter"/>
</dbReference>
<name>A0A6V7PQX8_ANACO</name>
<keyword evidence="1" id="KW-0378">Hydrolase</keyword>
<feature type="region of interest" description="Disordered" evidence="2">
    <location>
        <begin position="24"/>
        <end position="60"/>
    </location>
</feature>
<feature type="compositionally biased region" description="Low complexity" evidence="2">
    <location>
        <begin position="51"/>
        <end position="60"/>
    </location>
</feature>
<organism evidence="3">
    <name type="scientific">Ananas comosus var. bracteatus</name>
    <name type="common">red pineapple</name>
    <dbReference type="NCBI Taxonomy" id="296719"/>
    <lineage>
        <taxon>Eukaryota</taxon>
        <taxon>Viridiplantae</taxon>
        <taxon>Streptophyta</taxon>
        <taxon>Embryophyta</taxon>
        <taxon>Tracheophyta</taxon>
        <taxon>Spermatophyta</taxon>
        <taxon>Magnoliopsida</taxon>
        <taxon>Liliopsida</taxon>
        <taxon>Poales</taxon>
        <taxon>Bromeliaceae</taxon>
        <taxon>Bromelioideae</taxon>
        <taxon>Ananas</taxon>
    </lineage>
</organism>
<dbReference type="AlphaFoldDB" id="A0A6V7PQX8"/>
<reference evidence="3" key="1">
    <citation type="submission" date="2020-07" db="EMBL/GenBank/DDBJ databases">
        <authorList>
            <person name="Lin J."/>
        </authorList>
    </citation>
    <scope>NUCLEOTIDE SEQUENCE</scope>
</reference>
<feature type="compositionally biased region" description="Low complexity" evidence="2">
    <location>
        <begin position="24"/>
        <end position="34"/>
    </location>
</feature>
<proteinExistence type="predicted"/>
<dbReference type="SUPFAM" id="SSF82171">
    <property type="entry name" value="DPP6 N-terminal domain-like"/>
    <property type="match status" value="1"/>
</dbReference>
<sequence>MFLLHKAYQRFSLPLHHFAPHKLPLSSSSSSSPLGFLRLPRKKNAARPMKSGADSSAAASSRLSRLAPFASAAENGAGDRNGSPPPSPPPRPEKMKKDCGFINRMCFFRYLSFNCSECRGWIPPTSEGNTRHRRRAAASCLVIFPHRDKILFLKRRSLPPLSDLARPEEKLAGVRIDGNYNARSRMSFYTGIGIHSLMEDGSLGPEKEVHGYPDGAKINFVTWSQDGRHLSFSVRVDEEDNISSKLRVWVADVESGRARPLFQSPDIYLNAIFDSFVWVNDSTLLVCTIPSSRGAPPKKPLVPSGPKIQSNEQQNVIQVRTFQDLLKDEYDADLFDYYATSQLILASLDGSVKPIGPPAVYTSVDPSPDEKYLLFTSIHRPYSFTVPCGRFPKKVELWTVDGKFVREICDLPLAEDIPIAFNSVRKGKRSINWRPDKPSTLYWVETQDGGTRK</sequence>
<dbReference type="PANTHER" id="PTHR42776">
    <property type="entry name" value="SERINE PEPTIDASE S9 FAMILY MEMBER"/>
    <property type="match status" value="1"/>
</dbReference>
<dbReference type="EMBL" id="LR862151">
    <property type="protein sequence ID" value="CAD1833227.1"/>
    <property type="molecule type" value="Genomic_DNA"/>
</dbReference>
<evidence type="ECO:0000256" key="1">
    <source>
        <dbReference type="ARBA" id="ARBA00022801"/>
    </source>
</evidence>
<protein>
    <recommendedName>
        <fullName evidence="4">Glutamyl endopeptidase, chloroplastic</fullName>
    </recommendedName>
</protein>